<evidence type="ECO:0000313" key="3">
    <source>
        <dbReference type="Proteomes" id="UP001139286"/>
    </source>
</evidence>
<name>A0A9X1I7R4_9FLAO</name>
<proteinExistence type="predicted"/>
<dbReference type="Gene3D" id="3.10.450.50">
    <property type="match status" value="1"/>
</dbReference>
<protein>
    <recommendedName>
        <fullName evidence="4">SnoaL-like domain-containing protein</fullName>
    </recommendedName>
</protein>
<dbReference type="AlphaFoldDB" id="A0A9X1I7R4"/>
<accession>A0A9X1I7R4</accession>
<keyword evidence="1" id="KW-0732">Signal</keyword>
<organism evidence="2 3">
    <name type="scientific">Neotamlana sargassicola</name>
    <dbReference type="NCBI Taxonomy" id="2883125"/>
    <lineage>
        <taxon>Bacteria</taxon>
        <taxon>Pseudomonadati</taxon>
        <taxon>Bacteroidota</taxon>
        <taxon>Flavobacteriia</taxon>
        <taxon>Flavobacteriales</taxon>
        <taxon>Flavobacteriaceae</taxon>
        <taxon>Neotamlana</taxon>
    </lineage>
</organism>
<sequence>MKKLSLILFLVFFSTVTFGQEKPEDKSLNYPEKVNTLESTIQTLYGVISGEKGKERDWKLFKFLFKSDAKLVTILKEKDDKLSVRYMSPADYIKSSSDWMFRNGFIEREIHREVHVFGHIAQVFSTYECYESLNDEKPFMRGINSIQLFNDNERWWITNIQWSQENAKYQIPKKYLR</sequence>
<dbReference type="SUPFAM" id="SSF54427">
    <property type="entry name" value="NTF2-like"/>
    <property type="match status" value="1"/>
</dbReference>
<comment type="caution">
    <text evidence="2">The sequence shown here is derived from an EMBL/GenBank/DDBJ whole genome shotgun (WGS) entry which is preliminary data.</text>
</comment>
<dbReference type="EMBL" id="JAJAPX010000006">
    <property type="protein sequence ID" value="MCB4809381.1"/>
    <property type="molecule type" value="Genomic_DNA"/>
</dbReference>
<feature type="signal peptide" evidence="1">
    <location>
        <begin position="1"/>
        <end position="19"/>
    </location>
</feature>
<evidence type="ECO:0000313" key="2">
    <source>
        <dbReference type="EMBL" id="MCB4809381.1"/>
    </source>
</evidence>
<dbReference type="RefSeq" id="WP_226696752.1">
    <property type="nucleotide sequence ID" value="NZ_JAJAPX010000006.1"/>
</dbReference>
<reference evidence="2" key="1">
    <citation type="submission" date="2021-10" db="EMBL/GenBank/DDBJ databases">
        <title>Tamlana sargassums sp. nov., and Tamlana laminarinivorans sp. nov., two new bacteria isolated from the brown alga.</title>
        <authorList>
            <person name="Li J."/>
        </authorList>
    </citation>
    <scope>NUCLEOTIDE SEQUENCE</scope>
    <source>
        <strain evidence="2">62-3</strain>
    </source>
</reference>
<keyword evidence="3" id="KW-1185">Reference proteome</keyword>
<dbReference type="Proteomes" id="UP001139286">
    <property type="component" value="Unassembled WGS sequence"/>
</dbReference>
<gene>
    <name evidence="2" type="ORF">LG651_14085</name>
</gene>
<evidence type="ECO:0000256" key="1">
    <source>
        <dbReference type="SAM" id="SignalP"/>
    </source>
</evidence>
<dbReference type="InterPro" id="IPR032710">
    <property type="entry name" value="NTF2-like_dom_sf"/>
</dbReference>
<evidence type="ECO:0008006" key="4">
    <source>
        <dbReference type="Google" id="ProtNLM"/>
    </source>
</evidence>
<feature type="chain" id="PRO_5040960683" description="SnoaL-like domain-containing protein" evidence="1">
    <location>
        <begin position="20"/>
        <end position="177"/>
    </location>
</feature>